<evidence type="ECO:0000313" key="1">
    <source>
        <dbReference type="EMBL" id="CAB4219586.1"/>
    </source>
</evidence>
<protein>
    <submittedName>
        <fullName evidence="1">Uncharacterized protein</fullName>
    </submittedName>
</protein>
<organism evidence="1">
    <name type="scientific">uncultured Caudovirales phage</name>
    <dbReference type="NCBI Taxonomy" id="2100421"/>
    <lineage>
        <taxon>Viruses</taxon>
        <taxon>Duplodnaviria</taxon>
        <taxon>Heunggongvirae</taxon>
        <taxon>Uroviricota</taxon>
        <taxon>Caudoviricetes</taxon>
        <taxon>Peduoviridae</taxon>
        <taxon>Maltschvirus</taxon>
        <taxon>Maltschvirus maltsch</taxon>
    </lineage>
</organism>
<dbReference type="EMBL" id="LR797481">
    <property type="protein sequence ID" value="CAB4219586.1"/>
    <property type="molecule type" value="Genomic_DNA"/>
</dbReference>
<accession>A0A6J5SX87</accession>
<gene>
    <name evidence="1" type="ORF">UFOVP1615_51</name>
</gene>
<proteinExistence type="predicted"/>
<name>A0A6J5SX87_9CAUD</name>
<reference evidence="1" key="1">
    <citation type="submission" date="2020-05" db="EMBL/GenBank/DDBJ databases">
        <authorList>
            <person name="Chiriac C."/>
            <person name="Salcher M."/>
            <person name="Ghai R."/>
            <person name="Kavagutti S V."/>
        </authorList>
    </citation>
    <scope>NUCLEOTIDE SEQUENCE</scope>
</reference>
<sequence>MKIEIKSIFGNVLFEYDCEDNTIRKTLEQAIKSSANLSSADLSSANLDKRYIQIGCIGSVKRITTYCFDDDIIWCGCFVGDLEQFERQVKETHKDSQQYLKEYLGFINYIKSIV</sequence>